<sequence length="66" mass="7454">MNSFISFKQPARPKRSTIQMWCSTPGLMPQFFCINSKYLQPSSSNPAWLQAVKTPMNVISLGLIFS</sequence>
<name>A0A2P2J880_RHIMU</name>
<proteinExistence type="predicted"/>
<dbReference type="AlphaFoldDB" id="A0A2P2J880"/>
<organism evidence="1">
    <name type="scientific">Rhizophora mucronata</name>
    <name type="common">Asiatic mangrove</name>
    <dbReference type="NCBI Taxonomy" id="61149"/>
    <lineage>
        <taxon>Eukaryota</taxon>
        <taxon>Viridiplantae</taxon>
        <taxon>Streptophyta</taxon>
        <taxon>Embryophyta</taxon>
        <taxon>Tracheophyta</taxon>
        <taxon>Spermatophyta</taxon>
        <taxon>Magnoliopsida</taxon>
        <taxon>eudicotyledons</taxon>
        <taxon>Gunneridae</taxon>
        <taxon>Pentapetalae</taxon>
        <taxon>rosids</taxon>
        <taxon>fabids</taxon>
        <taxon>Malpighiales</taxon>
        <taxon>Rhizophoraceae</taxon>
        <taxon>Rhizophora</taxon>
    </lineage>
</organism>
<reference evidence="1" key="1">
    <citation type="submission" date="2018-02" db="EMBL/GenBank/DDBJ databases">
        <title>Rhizophora mucronata_Transcriptome.</title>
        <authorList>
            <person name="Meera S.P."/>
            <person name="Sreeshan A."/>
            <person name="Augustine A."/>
        </authorList>
    </citation>
    <scope>NUCLEOTIDE SEQUENCE</scope>
    <source>
        <tissue evidence="1">Leaf</tissue>
    </source>
</reference>
<protein>
    <submittedName>
        <fullName evidence="1">Uncharacterized protein</fullName>
    </submittedName>
</protein>
<accession>A0A2P2J880</accession>
<dbReference type="EMBL" id="GGEC01009187">
    <property type="protein sequence ID" value="MBW89670.1"/>
    <property type="molecule type" value="Transcribed_RNA"/>
</dbReference>
<evidence type="ECO:0000313" key="1">
    <source>
        <dbReference type="EMBL" id="MBW89670.1"/>
    </source>
</evidence>